<evidence type="ECO:0000313" key="4">
    <source>
        <dbReference type="Proteomes" id="UP001278766"/>
    </source>
</evidence>
<keyword evidence="4" id="KW-1185">Reference proteome</keyword>
<feature type="chain" id="PRO_5042058948" description="Secreted protein" evidence="2">
    <location>
        <begin position="17"/>
        <end position="83"/>
    </location>
</feature>
<gene>
    <name evidence="3" type="ORF">B0H64DRAFT_381113</name>
</gene>
<accession>A0AAE0LWR2</accession>
<evidence type="ECO:0000256" key="2">
    <source>
        <dbReference type="SAM" id="SignalP"/>
    </source>
</evidence>
<comment type="caution">
    <text evidence="3">The sequence shown here is derived from an EMBL/GenBank/DDBJ whole genome shotgun (WGS) entry which is preliminary data.</text>
</comment>
<dbReference type="Proteomes" id="UP001278766">
    <property type="component" value="Unassembled WGS sequence"/>
</dbReference>
<dbReference type="EMBL" id="JAUEPN010000001">
    <property type="protein sequence ID" value="KAK3300526.1"/>
    <property type="molecule type" value="Genomic_DNA"/>
</dbReference>
<evidence type="ECO:0000313" key="3">
    <source>
        <dbReference type="EMBL" id="KAK3300526.1"/>
    </source>
</evidence>
<feature type="signal peptide" evidence="2">
    <location>
        <begin position="1"/>
        <end position="16"/>
    </location>
</feature>
<evidence type="ECO:0008006" key="5">
    <source>
        <dbReference type="Google" id="ProtNLM"/>
    </source>
</evidence>
<reference evidence="3" key="2">
    <citation type="submission" date="2023-06" db="EMBL/GenBank/DDBJ databases">
        <authorList>
            <consortium name="Lawrence Berkeley National Laboratory"/>
            <person name="Haridas S."/>
            <person name="Hensen N."/>
            <person name="Bonometti L."/>
            <person name="Westerberg I."/>
            <person name="Brannstrom I.O."/>
            <person name="Guillou S."/>
            <person name="Cros-Aarteil S."/>
            <person name="Calhoun S."/>
            <person name="Kuo A."/>
            <person name="Mondo S."/>
            <person name="Pangilinan J."/>
            <person name="Riley R."/>
            <person name="Labutti K."/>
            <person name="Andreopoulos B."/>
            <person name="Lipzen A."/>
            <person name="Chen C."/>
            <person name="Yanf M."/>
            <person name="Daum C."/>
            <person name="Ng V."/>
            <person name="Clum A."/>
            <person name="Steindorff A."/>
            <person name="Ohm R."/>
            <person name="Martin F."/>
            <person name="Silar P."/>
            <person name="Natvig D."/>
            <person name="Lalanne C."/>
            <person name="Gautier V."/>
            <person name="Ament-Velasquez S.L."/>
            <person name="Kruys A."/>
            <person name="Hutchinson M.I."/>
            <person name="Powell A.J."/>
            <person name="Barry K."/>
            <person name="Miller A.N."/>
            <person name="Grigoriev I.V."/>
            <person name="Debuchy R."/>
            <person name="Gladieux P."/>
            <person name="Thoren M.H."/>
            <person name="Johannesson H."/>
        </authorList>
    </citation>
    <scope>NUCLEOTIDE SEQUENCE</scope>
    <source>
        <strain evidence="3">CBS 168.71</strain>
    </source>
</reference>
<dbReference type="GeneID" id="87839729"/>
<feature type="region of interest" description="Disordered" evidence="1">
    <location>
        <begin position="53"/>
        <end position="83"/>
    </location>
</feature>
<evidence type="ECO:0000256" key="1">
    <source>
        <dbReference type="SAM" id="MobiDB-lite"/>
    </source>
</evidence>
<sequence>MFLFLLLSQIRTPVGSRVAAEWADEESPLRQGVQVRNRTRRCVLKPRMTRSQARSCSFKPGEAKRPRECTGSPRLVDIRRMPS</sequence>
<dbReference type="RefSeq" id="XP_062664040.1">
    <property type="nucleotide sequence ID" value="XM_062802781.1"/>
</dbReference>
<protein>
    <recommendedName>
        <fullName evidence="5">Secreted protein</fullName>
    </recommendedName>
</protein>
<organism evidence="3 4">
    <name type="scientific">Chaetomium fimeti</name>
    <dbReference type="NCBI Taxonomy" id="1854472"/>
    <lineage>
        <taxon>Eukaryota</taxon>
        <taxon>Fungi</taxon>
        <taxon>Dikarya</taxon>
        <taxon>Ascomycota</taxon>
        <taxon>Pezizomycotina</taxon>
        <taxon>Sordariomycetes</taxon>
        <taxon>Sordariomycetidae</taxon>
        <taxon>Sordariales</taxon>
        <taxon>Chaetomiaceae</taxon>
        <taxon>Chaetomium</taxon>
    </lineage>
</organism>
<proteinExistence type="predicted"/>
<name>A0AAE0LWR2_9PEZI</name>
<dbReference type="AlphaFoldDB" id="A0AAE0LWR2"/>
<keyword evidence="2" id="KW-0732">Signal</keyword>
<reference evidence="3" key="1">
    <citation type="journal article" date="2023" name="Mol. Phylogenet. Evol.">
        <title>Genome-scale phylogeny and comparative genomics of the fungal order Sordariales.</title>
        <authorList>
            <person name="Hensen N."/>
            <person name="Bonometti L."/>
            <person name="Westerberg I."/>
            <person name="Brannstrom I.O."/>
            <person name="Guillou S."/>
            <person name="Cros-Aarteil S."/>
            <person name="Calhoun S."/>
            <person name="Haridas S."/>
            <person name="Kuo A."/>
            <person name="Mondo S."/>
            <person name="Pangilinan J."/>
            <person name="Riley R."/>
            <person name="LaButti K."/>
            <person name="Andreopoulos B."/>
            <person name="Lipzen A."/>
            <person name="Chen C."/>
            <person name="Yan M."/>
            <person name="Daum C."/>
            <person name="Ng V."/>
            <person name="Clum A."/>
            <person name="Steindorff A."/>
            <person name="Ohm R.A."/>
            <person name="Martin F."/>
            <person name="Silar P."/>
            <person name="Natvig D.O."/>
            <person name="Lalanne C."/>
            <person name="Gautier V."/>
            <person name="Ament-Velasquez S.L."/>
            <person name="Kruys A."/>
            <person name="Hutchinson M.I."/>
            <person name="Powell A.J."/>
            <person name="Barry K."/>
            <person name="Miller A.N."/>
            <person name="Grigoriev I.V."/>
            <person name="Debuchy R."/>
            <person name="Gladieux P."/>
            <person name="Hiltunen Thoren M."/>
            <person name="Johannesson H."/>
        </authorList>
    </citation>
    <scope>NUCLEOTIDE SEQUENCE</scope>
    <source>
        <strain evidence="3">CBS 168.71</strain>
    </source>
</reference>